<evidence type="ECO:0000313" key="3">
    <source>
        <dbReference type="Proteomes" id="UP000504636"/>
    </source>
</evidence>
<proteinExistence type="predicted"/>
<dbReference type="EMBL" id="MU003717">
    <property type="protein sequence ID" value="KAF2803572.1"/>
    <property type="molecule type" value="Genomic_DNA"/>
</dbReference>
<evidence type="ECO:0000313" key="4">
    <source>
        <dbReference type="RefSeq" id="XP_033570536.1"/>
    </source>
</evidence>
<reference evidence="4" key="3">
    <citation type="submission" date="2025-04" db="UniProtKB">
        <authorList>
            <consortium name="RefSeq"/>
        </authorList>
    </citation>
    <scope>IDENTIFICATION</scope>
    <source>
        <strain evidence="4">CBS 304.34</strain>
    </source>
</reference>
<dbReference type="GeneID" id="54462064"/>
<accession>A0A6A6Y462</accession>
<sequence>MLKSRSFRSEVLDIIKARQRFDLPPIEPPQAFIQVLLEQSLEVPAPTLQPPTSEVPPVSRPPSMAMSRSLPRPPEIFILHPDSQRQSAPSPRSSPRLMPQQQALSLFTSYLAL</sequence>
<gene>
    <name evidence="2 4" type="ORF">BDZ99DRAFT_468112</name>
</gene>
<dbReference type="OrthoDB" id="3896584at2759"/>
<feature type="compositionally biased region" description="Low complexity" evidence="1">
    <location>
        <begin position="84"/>
        <end position="99"/>
    </location>
</feature>
<keyword evidence="3" id="KW-1185">Reference proteome</keyword>
<dbReference type="RefSeq" id="XP_033570536.1">
    <property type="nucleotide sequence ID" value="XM_033721171.1"/>
</dbReference>
<feature type="region of interest" description="Disordered" evidence="1">
    <location>
        <begin position="44"/>
        <end position="99"/>
    </location>
</feature>
<dbReference type="AlphaFoldDB" id="A0A6A6Y462"/>
<organism evidence="2">
    <name type="scientific">Mytilinidion resinicola</name>
    <dbReference type="NCBI Taxonomy" id="574789"/>
    <lineage>
        <taxon>Eukaryota</taxon>
        <taxon>Fungi</taxon>
        <taxon>Dikarya</taxon>
        <taxon>Ascomycota</taxon>
        <taxon>Pezizomycotina</taxon>
        <taxon>Dothideomycetes</taxon>
        <taxon>Pleosporomycetidae</taxon>
        <taxon>Mytilinidiales</taxon>
        <taxon>Mytilinidiaceae</taxon>
        <taxon>Mytilinidion</taxon>
    </lineage>
</organism>
<dbReference type="Proteomes" id="UP000504636">
    <property type="component" value="Unplaced"/>
</dbReference>
<name>A0A6A6Y462_9PEZI</name>
<reference evidence="2 4" key="1">
    <citation type="journal article" date="2020" name="Stud. Mycol.">
        <title>101 Dothideomycetes genomes: a test case for predicting lifestyles and emergence of pathogens.</title>
        <authorList>
            <person name="Haridas S."/>
            <person name="Albert R."/>
            <person name="Binder M."/>
            <person name="Bloem J."/>
            <person name="Labutti K."/>
            <person name="Salamov A."/>
            <person name="Andreopoulos B."/>
            <person name="Baker S."/>
            <person name="Barry K."/>
            <person name="Bills G."/>
            <person name="Bluhm B."/>
            <person name="Cannon C."/>
            <person name="Castanera R."/>
            <person name="Culley D."/>
            <person name="Daum C."/>
            <person name="Ezra D."/>
            <person name="Gonzalez J."/>
            <person name="Henrissat B."/>
            <person name="Kuo A."/>
            <person name="Liang C."/>
            <person name="Lipzen A."/>
            <person name="Lutzoni F."/>
            <person name="Magnuson J."/>
            <person name="Mondo S."/>
            <person name="Nolan M."/>
            <person name="Ohm R."/>
            <person name="Pangilinan J."/>
            <person name="Park H.-J."/>
            <person name="Ramirez L."/>
            <person name="Alfaro M."/>
            <person name="Sun H."/>
            <person name="Tritt A."/>
            <person name="Yoshinaga Y."/>
            <person name="Zwiers L.-H."/>
            <person name="Turgeon B."/>
            <person name="Goodwin S."/>
            <person name="Spatafora J."/>
            <person name="Crous P."/>
            <person name="Grigoriev I."/>
        </authorList>
    </citation>
    <scope>NUCLEOTIDE SEQUENCE</scope>
    <source>
        <strain evidence="2 4">CBS 304.34</strain>
    </source>
</reference>
<protein>
    <submittedName>
        <fullName evidence="2 4">Uncharacterized protein</fullName>
    </submittedName>
</protein>
<evidence type="ECO:0000256" key="1">
    <source>
        <dbReference type="SAM" id="MobiDB-lite"/>
    </source>
</evidence>
<reference evidence="4" key="2">
    <citation type="submission" date="2020-04" db="EMBL/GenBank/DDBJ databases">
        <authorList>
            <consortium name="NCBI Genome Project"/>
        </authorList>
    </citation>
    <scope>NUCLEOTIDE SEQUENCE</scope>
    <source>
        <strain evidence="4">CBS 304.34</strain>
    </source>
</reference>
<evidence type="ECO:0000313" key="2">
    <source>
        <dbReference type="EMBL" id="KAF2803572.1"/>
    </source>
</evidence>